<dbReference type="Gene3D" id="1.20.1050.10">
    <property type="match status" value="1"/>
</dbReference>
<dbReference type="PANTHER" id="PTHR44051">
    <property type="entry name" value="GLUTATHIONE S-TRANSFERASE-RELATED"/>
    <property type="match status" value="1"/>
</dbReference>
<evidence type="ECO:0000313" key="4">
    <source>
        <dbReference type="EMBL" id="SDB92494.1"/>
    </source>
</evidence>
<dbReference type="CDD" id="cd03057">
    <property type="entry name" value="GST_N_Beta"/>
    <property type="match status" value="1"/>
</dbReference>
<keyword evidence="5" id="KW-1185">Reference proteome</keyword>
<dbReference type="CDD" id="cd03188">
    <property type="entry name" value="GST_C_Beta"/>
    <property type="match status" value="1"/>
</dbReference>
<dbReference type="PANTHER" id="PTHR44051:SF8">
    <property type="entry name" value="GLUTATHIONE S-TRANSFERASE GSTA"/>
    <property type="match status" value="1"/>
</dbReference>
<organism evidence="4 5">
    <name type="scientific">Acinetobacter boissieri</name>
    <dbReference type="NCBI Taxonomy" id="1219383"/>
    <lineage>
        <taxon>Bacteria</taxon>
        <taxon>Pseudomonadati</taxon>
        <taxon>Pseudomonadota</taxon>
        <taxon>Gammaproteobacteria</taxon>
        <taxon>Moraxellales</taxon>
        <taxon>Moraxellaceae</taxon>
        <taxon>Acinetobacter</taxon>
    </lineage>
</organism>
<dbReference type="InterPro" id="IPR004045">
    <property type="entry name" value="Glutathione_S-Trfase_N"/>
</dbReference>
<protein>
    <submittedName>
        <fullName evidence="4">Glutathione S-transferase</fullName>
    </submittedName>
</protein>
<feature type="domain" description="GST N-terminal" evidence="2">
    <location>
        <begin position="1"/>
        <end position="81"/>
    </location>
</feature>
<dbReference type="PROSITE" id="PS50405">
    <property type="entry name" value="GST_CTER"/>
    <property type="match status" value="1"/>
</dbReference>
<dbReference type="Pfam" id="PF02798">
    <property type="entry name" value="GST_N"/>
    <property type="match status" value="1"/>
</dbReference>
<dbReference type="Pfam" id="PF00043">
    <property type="entry name" value="GST_C"/>
    <property type="match status" value="1"/>
</dbReference>
<dbReference type="SFLD" id="SFLDG01150">
    <property type="entry name" value="Main.1:_Beta-like"/>
    <property type="match status" value="1"/>
</dbReference>
<sequence length="202" mass="23567">MKLYYTPGACSLAAHIILNEINVDFEIEKVNLDTHRTEKDQDFYKINPKGFVPALEINQGSILTENVAILTFLAQKDPHQKMIPSLGLDNIRLLEWLGYLNSQLHNAYLYFFHNELTDDQKLKGFEKINKYLVFIDNFLEHSDHLYLVNDSFGPADAYFFVLTNWSSYIKHDLTPYKHILALRKNIEQRQSVQVTMKKEGLI</sequence>
<name>A0A1G6HEA5_9GAMM</name>
<evidence type="ECO:0000313" key="5">
    <source>
        <dbReference type="Proteomes" id="UP000242501"/>
    </source>
</evidence>
<dbReference type="GO" id="GO:0016740">
    <property type="term" value="F:transferase activity"/>
    <property type="evidence" value="ECO:0007669"/>
    <property type="project" value="UniProtKB-KW"/>
</dbReference>
<dbReference type="InterPro" id="IPR036249">
    <property type="entry name" value="Thioredoxin-like_sf"/>
</dbReference>
<dbReference type="InterPro" id="IPR040079">
    <property type="entry name" value="Glutathione_S-Trfase"/>
</dbReference>
<dbReference type="SUPFAM" id="SSF47616">
    <property type="entry name" value="GST C-terminal domain-like"/>
    <property type="match status" value="1"/>
</dbReference>
<dbReference type="SFLD" id="SFLDG00358">
    <property type="entry name" value="Main_(cytGST)"/>
    <property type="match status" value="1"/>
</dbReference>
<keyword evidence="4" id="KW-0808">Transferase</keyword>
<dbReference type="Gene3D" id="3.40.30.10">
    <property type="entry name" value="Glutaredoxin"/>
    <property type="match status" value="1"/>
</dbReference>
<dbReference type="SFLD" id="SFLDS00019">
    <property type="entry name" value="Glutathione_Transferase_(cytos"/>
    <property type="match status" value="1"/>
</dbReference>
<evidence type="ECO:0000259" key="3">
    <source>
        <dbReference type="PROSITE" id="PS50405"/>
    </source>
</evidence>
<dbReference type="InterPro" id="IPR036282">
    <property type="entry name" value="Glutathione-S-Trfase_C_sf"/>
</dbReference>
<dbReference type="SUPFAM" id="SSF52833">
    <property type="entry name" value="Thioredoxin-like"/>
    <property type="match status" value="1"/>
</dbReference>
<dbReference type="OrthoDB" id="8772754at2"/>
<evidence type="ECO:0000259" key="2">
    <source>
        <dbReference type="PROSITE" id="PS50404"/>
    </source>
</evidence>
<dbReference type="EMBL" id="FMYL01000005">
    <property type="protein sequence ID" value="SDB92494.1"/>
    <property type="molecule type" value="Genomic_DNA"/>
</dbReference>
<dbReference type="STRING" id="1219383.SAMN05421733_10584"/>
<dbReference type="InterPro" id="IPR004046">
    <property type="entry name" value="GST_C"/>
</dbReference>
<dbReference type="RefSeq" id="WP_092747824.1">
    <property type="nucleotide sequence ID" value="NZ_FMYL01000005.1"/>
</dbReference>
<dbReference type="PROSITE" id="PS50404">
    <property type="entry name" value="GST_NTER"/>
    <property type="match status" value="1"/>
</dbReference>
<gene>
    <name evidence="4" type="ORF">SAMN05421733_10584</name>
</gene>
<dbReference type="Proteomes" id="UP000242501">
    <property type="component" value="Unassembled WGS sequence"/>
</dbReference>
<comment type="similarity">
    <text evidence="1">Belongs to the GST superfamily.</text>
</comment>
<dbReference type="AlphaFoldDB" id="A0A1G6HEA5"/>
<dbReference type="InterPro" id="IPR010987">
    <property type="entry name" value="Glutathione-S-Trfase_C-like"/>
</dbReference>
<feature type="domain" description="GST C-terminal" evidence="3">
    <location>
        <begin position="86"/>
        <end position="202"/>
    </location>
</feature>
<accession>A0A1G6HEA5</accession>
<proteinExistence type="inferred from homology"/>
<evidence type="ECO:0000256" key="1">
    <source>
        <dbReference type="RuleBase" id="RU003494"/>
    </source>
</evidence>
<reference evidence="5" key="1">
    <citation type="submission" date="2016-09" db="EMBL/GenBank/DDBJ databases">
        <authorList>
            <person name="Varghese N."/>
            <person name="Submissions S."/>
        </authorList>
    </citation>
    <scope>NUCLEOTIDE SEQUENCE [LARGE SCALE GENOMIC DNA]</scope>
    <source>
        <strain evidence="5">ANC 4422</strain>
    </source>
</reference>